<evidence type="ECO:0000256" key="1">
    <source>
        <dbReference type="SAM" id="MobiDB-lite"/>
    </source>
</evidence>
<reference evidence="4" key="2">
    <citation type="submission" date="2020-09" db="EMBL/GenBank/DDBJ databases">
        <authorList>
            <person name="Sun Q."/>
            <person name="Sedlacek I."/>
        </authorList>
    </citation>
    <scope>NUCLEOTIDE SEQUENCE</scope>
    <source>
        <strain evidence="4">CCM 8433</strain>
    </source>
</reference>
<dbReference type="SUPFAM" id="SSF54106">
    <property type="entry name" value="LysM domain"/>
    <property type="match status" value="1"/>
</dbReference>
<dbReference type="NCBIfam" id="NF042931">
    <property type="entry name" value="SAG1386_EF1546"/>
    <property type="match status" value="1"/>
</dbReference>
<dbReference type="InterPro" id="IPR018392">
    <property type="entry name" value="LysM"/>
</dbReference>
<name>A0A917JJD8_9ENTE</name>
<keyword evidence="2" id="KW-1133">Transmembrane helix</keyword>
<feature type="compositionally biased region" description="Low complexity" evidence="1">
    <location>
        <begin position="82"/>
        <end position="149"/>
    </location>
</feature>
<dbReference type="RefSeq" id="WP_188368611.1">
    <property type="nucleotide sequence ID" value="NZ_BMDT01000018.1"/>
</dbReference>
<accession>A0A917JJD8</accession>
<dbReference type="InterPro" id="IPR049981">
    <property type="entry name" value="SPy_0802-like"/>
</dbReference>
<dbReference type="Proteomes" id="UP000622610">
    <property type="component" value="Unassembled WGS sequence"/>
</dbReference>
<proteinExistence type="predicted"/>
<evidence type="ECO:0000259" key="3">
    <source>
        <dbReference type="PROSITE" id="PS51782"/>
    </source>
</evidence>
<feature type="region of interest" description="Disordered" evidence="1">
    <location>
        <begin position="1"/>
        <end position="38"/>
    </location>
</feature>
<reference evidence="4" key="1">
    <citation type="journal article" date="2014" name="Int. J. Syst. Evol. Microbiol.">
        <title>Complete genome sequence of Corynebacterium casei LMG S-19264T (=DSM 44701T), isolated from a smear-ripened cheese.</title>
        <authorList>
            <consortium name="US DOE Joint Genome Institute (JGI-PGF)"/>
            <person name="Walter F."/>
            <person name="Albersmeier A."/>
            <person name="Kalinowski J."/>
            <person name="Ruckert C."/>
        </authorList>
    </citation>
    <scope>NUCLEOTIDE SEQUENCE</scope>
    <source>
        <strain evidence="4">CCM 8433</strain>
    </source>
</reference>
<dbReference type="SMART" id="SM00257">
    <property type="entry name" value="LysM"/>
    <property type="match status" value="1"/>
</dbReference>
<dbReference type="PROSITE" id="PS51782">
    <property type="entry name" value="LYSM"/>
    <property type="match status" value="1"/>
</dbReference>
<dbReference type="AlphaFoldDB" id="A0A917JJD8"/>
<organism evidence="4 5">
    <name type="scientific">Enterococcus alcedinis</name>
    <dbReference type="NCBI Taxonomy" id="1274384"/>
    <lineage>
        <taxon>Bacteria</taxon>
        <taxon>Bacillati</taxon>
        <taxon>Bacillota</taxon>
        <taxon>Bacilli</taxon>
        <taxon>Lactobacillales</taxon>
        <taxon>Enterococcaceae</taxon>
        <taxon>Enterococcus</taxon>
    </lineage>
</organism>
<feature type="domain" description="LysM" evidence="3">
    <location>
        <begin position="154"/>
        <end position="199"/>
    </location>
</feature>
<keyword evidence="2" id="KW-0472">Membrane</keyword>
<dbReference type="Pfam" id="PF01476">
    <property type="entry name" value="LysM"/>
    <property type="match status" value="1"/>
</dbReference>
<feature type="transmembrane region" description="Helical" evidence="2">
    <location>
        <begin position="46"/>
        <end position="70"/>
    </location>
</feature>
<keyword evidence="2" id="KW-0812">Transmembrane</keyword>
<feature type="region of interest" description="Disordered" evidence="1">
    <location>
        <begin position="82"/>
        <end position="153"/>
    </location>
</feature>
<dbReference type="Gene3D" id="3.10.350.10">
    <property type="entry name" value="LysM domain"/>
    <property type="match status" value="1"/>
</dbReference>
<evidence type="ECO:0000313" key="4">
    <source>
        <dbReference type="EMBL" id="GGI66791.1"/>
    </source>
</evidence>
<dbReference type="EMBL" id="BMDT01000018">
    <property type="protein sequence ID" value="GGI66791.1"/>
    <property type="molecule type" value="Genomic_DNA"/>
</dbReference>
<evidence type="ECO:0000256" key="2">
    <source>
        <dbReference type="SAM" id="Phobius"/>
    </source>
</evidence>
<keyword evidence="5" id="KW-1185">Reference proteome</keyword>
<gene>
    <name evidence="4" type="ORF">GCM10011482_24450</name>
</gene>
<dbReference type="InterPro" id="IPR036779">
    <property type="entry name" value="LysM_dom_sf"/>
</dbReference>
<comment type="caution">
    <text evidence="4">The sequence shown here is derived from an EMBL/GenBank/DDBJ whole genome shotgun (WGS) entry which is preliminary data.</text>
</comment>
<evidence type="ECO:0000313" key="5">
    <source>
        <dbReference type="Proteomes" id="UP000622610"/>
    </source>
</evidence>
<protein>
    <submittedName>
        <fullName evidence="4">Peptidoglycan-binding protein</fullName>
    </submittedName>
</protein>
<sequence length="200" mass="21892">MSRKKKNKKHQNETNEPWEQPIYDTEGEESYSRSAKRSGKKSNTTFLTIVLIMIFLIVAIPIGAGVWVLFEKNKPETAQTIESTIESSQLTSESSTSETESESSSTESSTSVSSEVNESTQSSEQLVAPPVEPETPAVPETPETPTTPENTTGDYIEVLAGEGPNNVAARAGISVDELYRLNGMTADNYFLTPGQQLRIR</sequence>